<evidence type="ECO:0000313" key="2">
    <source>
        <dbReference type="EMBL" id="KAA8893183.1"/>
    </source>
</evidence>
<feature type="compositionally biased region" description="Basic and acidic residues" evidence="1">
    <location>
        <begin position="148"/>
        <end position="159"/>
    </location>
</feature>
<sequence>MSGNPQRQTSSERQENPLNEKTMQPGNIHRPTGEGNLSEMSAAGGVTLPPDSGRQNVEHSAQRKEHLKTDPKMNFPAPDNMRAEPENFRDQGLTGEVFSGTGNQMPTDVEAKHLGPTSGGKHGGGSRHTFESQHARSLGGSGPTLTHPKRDNENEQAPH</sequence>
<keyword evidence="3" id="KW-1185">Reference proteome</keyword>
<dbReference type="InParanoid" id="A0A5J5ED70"/>
<reference evidence="2 3" key="1">
    <citation type="submission" date="2019-09" db="EMBL/GenBank/DDBJ databases">
        <title>Draft genome of the ectomycorrhizal ascomycete Sphaerosporella brunnea.</title>
        <authorList>
            <consortium name="DOE Joint Genome Institute"/>
            <person name="Benucci G.M."/>
            <person name="Marozzi G."/>
            <person name="Antonielli L."/>
            <person name="Sanchez S."/>
            <person name="Marco P."/>
            <person name="Wang X."/>
            <person name="Falini L.B."/>
            <person name="Barry K."/>
            <person name="Haridas S."/>
            <person name="Lipzen A."/>
            <person name="Labutti K."/>
            <person name="Grigoriev I.V."/>
            <person name="Murat C."/>
            <person name="Martin F."/>
            <person name="Albertini E."/>
            <person name="Donnini D."/>
            <person name="Bonito G."/>
        </authorList>
    </citation>
    <scope>NUCLEOTIDE SEQUENCE [LARGE SCALE GENOMIC DNA]</scope>
    <source>
        <strain evidence="2 3">Sb_GMNB300</strain>
    </source>
</reference>
<dbReference type="AlphaFoldDB" id="A0A5J5ED70"/>
<name>A0A5J5ED70_9PEZI</name>
<dbReference type="Proteomes" id="UP000326924">
    <property type="component" value="Unassembled WGS sequence"/>
</dbReference>
<proteinExistence type="predicted"/>
<organism evidence="2 3">
    <name type="scientific">Sphaerosporella brunnea</name>
    <dbReference type="NCBI Taxonomy" id="1250544"/>
    <lineage>
        <taxon>Eukaryota</taxon>
        <taxon>Fungi</taxon>
        <taxon>Dikarya</taxon>
        <taxon>Ascomycota</taxon>
        <taxon>Pezizomycotina</taxon>
        <taxon>Pezizomycetes</taxon>
        <taxon>Pezizales</taxon>
        <taxon>Pyronemataceae</taxon>
        <taxon>Sphaerosporella</taxon>
    </lineage>
</organism>
<evidence type="ECO:0000313" key="3">
    <source>
        <dbReference type="Proteomes" id="UP000326924"/>
    </source>
</evidence>
<dbReference type="OrthoDB" id="5416172at2759"/>
<evidence type="ECO:0000256" key="1">
    <source>
        <dbReference type="SAM" id="MobiDB-lite"/>
    </source>
</evidence>
<feature type="compositionally biased region" description="Polar residues" evidence="1">
    <location>
        <begin position="16"/>
        <end position="25"/>
    </location>
</feature>
<dbReference type="EMBL" id="VXIS01000485">
    <property type="protein sequence ID" value="KAA8893183.1"/>
    <property type="molecule type" value="Genomic_DNA"/>
</dbReference>
<comment type="caution">
    <text evidence="2">The sequence shown here is derived from an EMBL/GenBank/DDBJ whole genome shotgun (WGS) entry which is preliminary data.</text>
</comment>
<accession>A0A5J5ED70</accession>
<feature type="compositionally biased region" description="Basic and acidic residues" evidence="1">
    <location>
        <begin position="56"/>
        <end position="71"/>
    </location>
</feature>
<gene>
    <name evidence="2" type="ORF">FN846DRAFT_923820</name>
</gene>
<protein>
    <submittedName>
        <fullName evidence="2">Uncharacterized protein</fullName>
    </submittedName>
</protein>
<feature type="region of interest" description="Disordered" evidence="1">
    <location>
        <begin position="1"/>
        <end position="159"/>
    </location>
</feature>